<dbReference type="CDD" id="cd08278">
    <property type="entry name" value="benzyl_alcohol_DH"/>
    <property type="match status" value="1"/>
</dbReference>
<keyword evidence="5" id="KW-0520">NAD</keyword>
<dbReference type="EC" id="1.1.1.90" evidence="8"/>
<dbReference type="PANTHER" id="PTHR43880">
    <property type="entry name" value="ALCOHOL DEHYDROGENASE"/>
    <property type="match status" value="1"/>
</dbReference>
<dbReference type="SUPFAM" id="SSF50129">
    <property type="entry name" value="GroES-like"/>
    <property type="match status" value="2"/>
</dbReference>
<sequence length="374" mass="39709">MKIEAAVVFEKGQPFQIKELELDAPKFNEVLVKVTACGVCHTDEVVRQQIIPVPLPAVFGHEGCGIIEEVGPGITNLKKGDPVGFSYGYCGTCEACRSGHPYGCEENRKLNFFGTQFDGTKRLHYNGEKVSSFFGQGAFATHAVVHSNNIIPVPDGVDLAMVGPIGCGIQTGAGAVLNYLKPDPASSIVVTGIGAVGLSAIMAAKIAGCTTIIAVGGSSKAKSSDIIDAKLEMAKGFGATHTINSNRVESVVDEVKKITRIGANYAIDCTGSGACVRQSLNCTRSLGTCVVLGATQGLTINVENELMGAGKKLVGIVEGCSIPQIFIPELLEYYKKGMFPFDKLITYYNFKDINQAFEDVNKGKVVKAILKMEN</sequence>
<dbReference type="InterPro" id="IPR036291">
    <property type="entry name" value="NAD(P)-bd_dom_sf"/>
</dbReference>
<keyword evidence="9" id="KW-1185">Reference proteome</keyword>
<keyword evidence="3 6" id="KW-0862">Zinc</keyword>
<dbReference type="SUPFAM" id="SSF51735">
    <property type="entry name" value="NAD(P)-binding Rossmann-fold domains"/>
    <property type="match status" value="1"/>
</dbReference>
<keyword evidence="4 8" id="KW-0560">Oxidoreductase</keyword>
<evidence type="ECO:0000256" key="3">
    <source>
        <dbReference type="ARBA" id="ARBA00022833"/>
    </source>
</evidence>
<dbReference type="GO" id="GO:0046294">
    <property type="term" value="P:formaldehyde catabolic process"/>
    <property type="evidence" value="ECO:0007669"/>
    <property type="project" value="TreeGrafter"/>
</dbReference>
<dbReference type="EMBL" id="LWAE01000009">
    <property type="protein sequence ID" value="KZL89345.1"/>
    <property type="molecule type" value="Genomic_DNA"/>
</dbReference>
<dbReference type="GO" id="GO:0051903">
    <property type="term" value="F:S-(hydroxymethyl)glutathione dehydrogenase [NAD(P)+] activity"/>
    <property type="evidence" value="ECO:0007669"/>
    <property type="project" value="TreeGrafter"/>
</dbReference>
<dbReference type="OrthoDB" id="9806940at2"/>
<evidence type="ECO:0000256" key="6">
    <source>
        <dbReference type="RuleBase" id="RU361277"/>
    </source>
</evidence>
<dbReference type="GO" id="GO:0005829">
    <property type="term" value="C:cytosol"/>
    <property type="evidence" value="ECO:0007669"/>
    <property type="project" value="TreeGrafter"/>
</dbReference>
<dbReference type="PATRIC" id="fig|1121326.3.peg.5307"/>
<accession>A0A162R2V3</accession>
<dbReference type="GO" id="GO:0008270">
    <property type="term" value="F:zinc ion binding"/>
    <property type="evidence" value="ECO:0007669"/>
    <property type="project" value="InterPro"/>
</dbReference>
<evidence type="ECO:0000313" key="8">
    <source>
        <dbReference type="EMBL" id="KZL89345.1"/>
    </source>
</evidence>
<dbReference type="AlphaFoldDB" id="A0A162R2V3"/>
<evidence type="ECO:0000256" key="5">
    <source>
        <dbReference type="ARBA" id="ARBA00023027"/>
    </source>
</evidence>
<protein>
    <submittedName>
        <fullName evidence="8">Aryl-alcohol dehydrogenase</fullName>
        <ecNumber evidence="8">1.1.1.90</ecNumber>
    </submittedName>
</protein>
<dbReference type="PROSITE" id="PS00059">
    <property type="entry name" value="ADH_ZINC"/>
    <property type="match status" value="1"/>
</dbReference>
<organism evidence="8 9">
    <name type="scientific">Clostridium magnum DSM 2767</name>
    <dbReference type="NCBI Taxonomy" id="1121326"/>
    <lineage>
        <taxon>Bacteria</taxon>
        <taxon>Bacillati</taxon>
        <taxon>Bacillota</taxon>
        <taxon>Clostridia</taxon>
        <taxon>Eubacteriales</taxon>
        <taxon>Clostridiaceae</taxon>
        <taxon>Clostridium</taxon>
    </lineage>
</organism>
<proteinExistence type="inferred from homology"/>
<evidence type="ECO:0000256" key="1">
    <source>
        <dbReference type="ARBA" id="ARBA00001947"/>
    </source>
</evidence>
<evidence type="ECO:0000256" key="4">
    <source>
        <dbReference type="ARBA" id="ARBA00023002"/>
    </source>
</evidence>
<dbReference type="Gene3D" id="3.40.50.720">
    <property type="entry name" value="NAD(P)-binding Rossmann-like Domain"/>
    <property type="match status" value="1"/>
</dbReference>
<dbReference type="Pfam" id="PF08240">
    <property type="entry name" value="ADH_N"/>
    <property type="match status" value="1"/>
</dbReference>
<dbReference type="InterPro" id="IPR011032">
    <property type="entry name" value="GroES-like_sf"/>
</dbReference>
<evidence type="ECO:0000259" key="7">
    <source>
        <dbReference type="SMART" id="SM00829"/>
    </source>
</evidence>
<gene>
    <name evidence="8" type="primary">xylB_5</name>
    <name evidence="8" type="ORF">CLMAG_52490</name>
</gene>
<comment type="caution">
    <text evidence="8">The sequence shown here is derived from an EMBL/GenBank/DDBJ whole genome shotgun (WGS) entry which is preliminary data.</text>
</comment>
<dbReference type="Pfam" id="PF00107">
    <property type="entry name" value="ADH_zinc_N"/>
    <property type="match status" value="1"/>
</dbReference>
<keyword evidence="2 6" id="KW-0479">Metal-binding</keyword>
<dbReference type="RefSeq" id="WP_066629176.1">
    <property type="nucleotide sequence ID" value="NZ_FQXL01000045.1"/>
</dbReference>
<dbReference type="Gene3D" id="3.90.180.10">
    <property type="entry name" value="Medium-chain alcohol dehydrogenases, catalytic domain"/>
    <property type="match status" value="1"/>
</dbReference>
<evidence type="ECO:0000313" key="9">
    <source>
        <dbReference type="Proteomes" id="UP000076603"/>
    </source>
</evidence>
<evidence type="ECO:0000256" key="2">
    <source>
        <dbReference type="ARBA" id="ARBA00022723"/>
    </source>
</evidence>
<dbReference type="InterPro" id="IPR013149">
    <property type="entry name" value="ADH-like_C"/>
</dbReference>
<dbReference type="STRING" id="1121326.CLMAG_52490"/>
<dbReference type="PANTHER" id="PTHR43880:SF12">
    <property type="entry name" value="ALCOHOL DEHYDROGENASE CLASS-3"/>
    <property type="match status" value="1"/>
</dbReference>
<name>A0A162R2V3_9CLOT</name>
<dbReference type="InterPro" id="IPR002328">
    <property type="entry name" value="ADH_Zn_CS"/>
</dbReference>
<feature type="domain" description="Enoyl reductase (ER)" evidence="7">
    <location>
        <begin position="12"/>
        <end position="370"/>
    </location>
</feature>
<comment type="similarity">
    <text evidence="6">Belongs to the zinc-containing alcohol dehydrogenase family.</text>
</comment>
<dbReference type="GO" id="GO:0018456">
    <property type="term" value="F:aryl-alcohol dehydrogenase (NAD+) activity"/>
    <property type="evidence" value="ECO:0007669"/>
    <property type="project" value="UniProtKB-EC"/>
</dbReference>
<comment type="cofactor">
    <cofactor evidence="1 6">
        <name>Zn(2+)</name>
        <dbReference type="ChEBI" id="CHEBI:29105"/>
    </cofactor>
</comment>
<dbReference type="SMART" id="SM00829">
    <property type="entry name" value="PKS_ER"/>
    <property type="match status" value="1"/>
</dbReference>
<dbReference type="Proteomes" id="UP000076603">
    <property type="component" value="Unassembled WGS sequence"/>
</dbReference>
<reference evidence="8 9" key="1">
    <citation type="submission" date="2016-04" db="EMBL/GenBank/DDBJ databases">
        <title>Genome sequence of Clostridium magnum DSM 2767.</title>
        <authorList>
            <person name="Poehlein A."/>
            <person name="Uhlig R."/>
            <person name="Fischer R."/>
            <person name="Bahl H."/>
            <person name="Daniel R."/>
        </authorList>
    </citation>
    <scope>NUCLEOTIDE SEQUENCE [LARGE SCALE GENOMIC DNA]</scope>
    <source>
        <strain evidence="8 9">DSM 2767</strain>
    </source>
</reference>
<dbReference type="FunFam" id="3.40.50.720:FF:000003">
    <property type="entry name" value="S-(hydroxymethyl)glutathione dehydrogenase"/>
    <property type="match status" value="1"/>
</dbReference>
<dbReference type="InterPro" id="IPR020843">
    <property type="entry name" value="ER"/>
</dbReference>
<dbReference type="InterPro" id="IPR013154">
    <property type="entry name" value="ADH-like_N"/>
</dbReference>